<dbReference type="FunFam" id="1.10.472.10:FF:000123">
    <property type="entry name" value="Cyclin-Y-like protein 2"/>
    <property type="match status" value="1"/>
</dbReference>
<dbReference type="EMBL" id="JH167620">
    <property type="protein sequence ID" value="EHB02424.1"/>
    <property type="molecule type" value="Genomic_DNA"/>
</dbReference>
<dbReference type="GO" id="GO:0019901">
    <property type="term" value="F:protein kinase binding"/>
    <property type="evidence" value="ECO:0007669"/>
    <property type="project" value="InterPro"/>
</dbReference>
<dbReference type="FunCoup" id="G5AZG3">
    <property type="interactions" value="1792"/>
</dbReference>
<feature type="compositionally biased region" description="Basic and acidic residues" evidence="4">
    <location>
        <begin position="65"/>
        <end position="86"/>
    </location>
</feature>
<accession>G5AZG3</accession>
<reference evidence="5 6" key="1">
    <citation type="journal article" date="2011" name="Nature">
        <title>Genome sequencing reveals insights into physiology and longevity of the naked mole rat.</title>
        <authorList>
            <person name="Kim E.B."/>
            <person name="Fang X."/>
            <person name="Fushan A.A."/>
            <person name="Huang Z."/>
            <person name="Lobanov A.V."/>
            <person name="Han L."/>
            <person name="Marino S.M."/>
            <person name="Sun X."/>
            <person name="Turanov A.A."/>
            <person name="Yang P."/>
            <person name="Yim S.H."/>
            <person name="Zhao X."/>
            <person name="Kasaikina M.V."/>
            <person name="Stoletzki N."/>
            <person name="Peng C."/>
            <person name="Polak P."/>
            <person name="Xiong Z."/>
            <person name="Kiezun A."/>
            <person name="Zhu Y."/>
            <person name="Chen Y."/>
            <person name="Kryukov G.V."/>
            <person name="Zhang Q."/>
            <person name="Peshkin L."/>
            <person name="Yang L."/>
            <person name="Bronson R.T."/>
            <person name="Buffenstein R."/>
            <person name="Wang B."/>
            <person name="Han C."/>
            <person name="Li Q."/>
            <person name="Chen L."/>
            <person name="Zhao W."/>
            <person name="Sunyaev S.R."/>
            <person name="Park T.J."/>
            <person name="Zhang G."/>
            <person name="Wang J."/>
            <person name="Gladyshev V.N."/>
        </authorList>
    </citation>
    <scope>NUCLEOTIDE SEQUENCE [LARGE SCALE GENOMIC DNA]</scope>
</reference>
<dbReference type="InterPro" id="IPR036915">
    <property type="entry name" value="Cyclin-like_sf"/>
</dbReference>
<evidence type="ECO:0000256" key="1">
    <source>
        <dbReference type="ARBA" id="ARBA00005463"/>
    </source>
</evidence>
<evidence type="ECO:0000256" key="4">
    <source>
        <dbReference type="SAM" id="MobiDB-lite"/>
    </source>
</evidence>
<proteinExistence type="inferred from homology"/>
<evidence type="ECO:0000256" key="2">
    <source>
        <dbReference type="ARBA" id="ARBA00023127"/>
    </source>
</evidence>
<name>G5AZG3_HETGA</name>
<dbReference type="SUPFAM" id="SSF47954">
    <property type="entry name" value="Cyclin-like"/>
    <property type="match status" value="1"/>
</dbReference>
<dbReference type="Pfam" id="PF08613">
    <property type="entry name" value="Cyclin"/>
    <property type="match status" value="1"/>
</dbReference>
<dbReference type="PIRSF" id="PIRSF028934">
    <property type="entry name" value="Cyclin_CG14939"/>
    <property type="match status" value="1"/>
</dbReference>
<dbReference type="InterPro" id="IPR012399">
    <property type="entry name" value="Cyclin_Y"/>
</dbReference>
<comment type="similarity">
    <text evidence="1">Belongs to the cyclin family. Cyclin Y subfamily.</text>
</comment>
<gene>
    <name evidence="5" type="ORF">GW7_18816</name>
</gene>
<sequence>MGNILRCCVRSSASREPGRRKGPVEPDYESEICGAVAGAAVAQAPASQETEEFSMGTRHGHHLQHISDQERPRGEALESNPADHPRASTIFLNKSHAYTRDQRKSNYINQVFPGQLTRRYNSCSTIYVDDSTLSLPNCADMVECVTLAVYYHIKNRDTNRSLDILDERLHPLTREKLPEEYFEHAPEHKCIYRFVAFIFSAAWLPTECAILTLVYLERLVSYAEIDICPANWRRILLGAILLATKVWHDETVWNIDFCKVLGDVSLKDINELERHYLILLKYNVNVSGSVYAKYYFDLRSLAVENDIHYEFAPLTRERAQDLEAMSGLDEDKDLRRAAMRRSSSDGVFGIGLSKAVLS</sequence>
<dbReference type="Proteomes" id="UP000006813">
    <property type="component" value="Unassembled WGS sequence"/>
</dbReference>
<dbReference type="PANTHER" id="PTHR14248">
    <property type="entry name" value="CYCLIN Y, ISOFORM A"/>
    <property type="match status" value="1"/>
</dbReference>
<evidence type="ECO:0000313" key="6">
    <source>
        <dbReference type="Proteomes" id="UP000006813"/>
    </source>
</evidence>
<evidence type="ECO:0000313" key="5">
    <source>
        <dbReference type="EMBL" id="EHB02424.1"/>
    </source>
</evidence>
<dbReference type="InParanoid" id="G5AZG3"/>
<feature type="region of interest" description="Disordered" evidence="4">
    <location>
        <begin position="44"/>
        <end position="88"/>
    </location>
</feature>
<dbReference type="InterPro" id="IPR013922">
    <property type="entry name" value="Cyclin_PHO80-like"/>
</dbReference>
<dbReference type="Gene3D" id="1.10.472.10">
    <property type="entry name" value="Cyclin-like"/>
    <property type="match status" value="1"/>
</dbReference>
<organism evidence="5 6">
    <name type="scientific">Heterocephalus glaber</name>
    <name type="common">Naked mole rat</name>
    <dbReference type="NCBI Taxonomy" id="10181"/>
    <lineage>
        <taxon>Eukaryota</taxon>
        <taxon>Metazoa</taxon>
        <taxon>Chordata</taxon>
        <taxon>Craniata</taxon>
        <taxon>Vertebrata</taxon>
        <taxon>Euteleostomi</taxon>
        <taxon>Mammalia</taxon>
        <taxon>Eutheria</taxon>
        <taxon>Euarchontoglires</taxon>
        <taxon>Glires</taxon>
        <taxon>Rodentia</taxon>
        <taxon>Hystricomorpha</taxon>
        <taxon>Bathyergidae</taxon>
        <taxon>Heterocephalus</taxon>
    </lineage>
</organism>
<dbReference type="CDD" id="cd20540">
    <property type="entry name" value="CYCLIN_CCNY_like"/>
    <property type="match status" value="1"/>
</dbReference>
<dbReference type="AlphaFoldDB" id="G5AZG3"/>
<protein>
    <recommendedName>
        <fullName evidence="3">Cyclin-Y-like protein 2</fullName>
    </recommendedName>
</protein>
<evidence type="ECO:0000256" key="3">
    <source>
        <dbReference type="ARBA" id="ARBA00070704"/>
    </source>
</evidence>
<keyword evidence="2" id="KW-0195">Cyclin</keyword>